<keyword evidence="2" id="KW-1185">Reference proteome</keyword>
<evidence type="ECO:0000313" key="3">
    <source>
        <dbReference type="RefSeq" id="XP_072591517.1"/>
    </source>
</evidence>
<feature type="region of interest" description="Disordered" evidence="1">
    <location>
        <begin position="236"/>
        <end position="306"/>
    </location>
</feature>
<feature type="compositionally biased region" description="Basic and acidic residues" evidence="1">
    <location>
        <begin position="72"/>
        <end position="88"/>
    </location>
</feature>
<proteinExistence type="predicted"/>
<evidence type="ECO:0000313" key="2">
    <source>
        <dbReference type="Proteomes" id="UP001652641"/>
    </source>
</evidence>
<reference evidence="3" key="1">
    <citation type="submission" date="2025-08" db="UniProtKB">
        <authorList>
            <consortium name="RefSeq"/>
        </authorList>
    </citation>
    <scope>IDENTIFICATION</scope>
    <source>
        <tissue evidence="3">Cell line</tissue>
    </source>
</reference>
<dbReference type="Proteomes" id="UP001652641">
    <property type="component" value="Chromosome 14"/>
</dbReference>
<feature type="compositionally biased region" description="Pro residues" evidence="1">
    <location>
        <begin position="53"/>
        <end position="64"/>
    </location>
</feature>
<dbReference type="GeneID" id="140595325"/>
<gene>
    <name evidence="3" type="primary">LOC140595325</name>
</gene>
<feature type="compositionally biased region" description="Polar residues" evidence="1">
    <location>
        <begin position="17"/>
        <end position="26"/>
    </location>
</feature>
<feature type="region of interest" description="Disordered" evidence="1">
    <location>
        <begin position="1"/>
        <end position="104"/>
    </location>
</feature>
<name>A0ABM4YMK9_VULVU</name>
<dbReference type="RefSeq" id="XP_072591517.1">
    <property type="nucleotide sequence ID" value="XM_072735416.1"/>
</dbReference>
<organism evidence="2 3">
    <name type="scientific">Vulpes vulpes</name>
    <name type="common">Red fox</name>
    <dbReference type="NCBI Taxonomy" id="9627"/>
    <lineage>
        <taxon>Eukaryota</taxon>
        <taxon>Metazoa</taxon>
        <taxon>Chordata</taxon>
        <taxon>Craniata</taxon>
        <taxon>Vertebrata</taxon>
        <taxon>Euteleostomi</taxon>
        <taxon>Mammalia</taxon>
        <taxon>Eutheria</taxon>
        <taxon>Laurasiatheria</taxon>
        <taxon>Carnivora</taxon>
        <taxon>Caniformia</taxon>
        <taxon>Canidae</taxon>
        <taxon>Vulpes</taxon>
    </lineage>
</organism>
<accession>A0ABM4YMK9</accession>
<evidence type="ECO:0000256" key="1">
    <source>
        <dbReference type="SAM" id="MobiDB-lite"/>
    </source>
</evidence>
<protein>
    <submittedName>
        <fullName evidence="3">Uncharacterized protein</fullName>
    </submittedName>
</protein>
<sequence length="319" mass="33822">MRPRGSRGDAAAAPAPSTFSRSQSRMQGWGRPELGGDRTWGWGAGKEKEDTAHPPPHPALPPALPQQRRLSRKGDLEERGREREGGRDQRRRTGGRCRVTEEPPRAAHLEPLPARGCVCRRSAPPAGTSIFGHSRSFCADYVLVSKASLRGGPPIIPSADKEAQACLRSQGRGGLGVAATWLLPRHLLSPRAPPRMLTEARPRETRSGPAPTRASPPGVLRKGLVMRRRLGARLEEAAAVSPTGASLAHTASGTRGQASRRRGRGVGPCTIWGRTPARADAPPSPAGPPGAVAAEGSQRGWRSCSPSLSLISLDSSSFP</sequence>
<feature type="region of interest" description="Disordered" evidence="1">
    <location>
        <begin position="197"/>
        <end position="218"/>
    </location>
</feature>